<name>A0A438FGE4_VITVI</name>
<sequence>MPHQGLRLLCLLHPSLLLHESRNTISISEFRGLCHTLQTLTAIEHPDSADDNYTAYRSIIGPPLTEQTMPHEELTTGEIEPSILSIPTSIVEPSSPHDPPTTT</sequence>
<comment type="caution">
    <text evidence="3">The sequence shown here is derived from an EMBL/GenBank/DDBJ whole genome shotgun (WGS) entry which is preliminary data.</text>
</comment>
<keyword evidence="2" id="KW-0732">Signal</keyword>
<proteinExistence type="predicted"/>
<protein>
    <submittedName>
        <fullName evidence="3">Uncharacterized protein</fullName>
    </submittedName>
</protein>
<feature type="chain" id="PRO_5019427689" evidence="2">
    <location>
        <begin position="18"/>
        <end position="103"/>
    </location>
</feature>
<feature type="signal peptide" evidence="2">
    <location>
        <begin position="1"/>
        <end position="17"/>
    </location>
</feature>
<gene>
    <name evidence="3" type="ORF">CK203_111535</name>
</gene>
<feature type="region of interest" description="Disordered" evidence="1">
    <location>
        <begin position="78"/>
        <end position="103"/>
    </location>
</feature>
<dbReference type="EMBL" id="QGNW01000910">
    <property type="protein sequence ID" value="RVW59064.1"/>
    <property type="molecule type" value="Genomic_DNA"/>
</dbReference>
<evidence type="ECO:0000256" key="2">
    <source>
        <dbReference type="SAM" id="SignalP"/>
    </source>
</evidence>
<organism evidence="3 4">
    <name type="scientific">Vitis vinifera</name>
    <name type="common">Grape</name>
    <dbReference type="NCBI Taxonomy" id="29760"/>
    <lineage>
        <taxon>Eukaryota</taxon>
        <taxon>Viridiplantae</taxon>
        <taxon>Streptophyta</taxon>
        <taxon>Embryophyta</taxon>
        <taxon>Tracheophyta</taxon>
        <taxon>Spermatophyta</taxon>
        <taxon>Magnoliopsida</taxon>
        <taxon>eudicotyledons</taxon>
        <taxon>Gunneridae</taxon>
        <taxon>Pentapetalae</taxon>
        <taxon>rosids</taxon>
        <taxon>Vitales</taxon>
        <taxon>Vitaceae</taxon>
        <taxon>Viteae</taxon>
        <taxon>Vitis</taxon>
    </lineage>
</organism>
<dbReference type="Proteomes" id="UP000288805">
    <property type="component" value="Unassembled WGS sequence"/>
</dbReference>
<evidence type="ECO:0000313" key="4">
    <source>
        <dbReference type="Proteomes" id="UP000288805"/>
    </source>
</evidence>
<reference evidence="3 4" key="1">
    <citation type="journal article" date="2018" name="PLoS Genet.">
        <title>Population sequencing reveals clonal diversity and ancestral inbreeding in the grapevine cultivar Chardonnay.</title>
        <authorList>
            <person name="Roach M.J."/>
            <person name="Johnson D.L."/>
            <person name="Bohlmann J."/>
            <person name="van Vuuren H.J."/>
            <person name="Jones S.J."/>
            <person name="Pretorius I.S."/>
            <person name="Schmidt S.A."/>
            <person name="Borneman A.R."/>
        </authorList>
    </citation>
    <scope>NUCLEOTIDE SEQUENCE [LARGE SCALE GENOMIC DNA]</scope>
    <source>
        <strain evidence="4">cv. Chardonnay</strain>
        <tissue evidence="3">Leaf</tissue>
    </source>
</reference>
<evidence type="ECO:0000313" key="3">
    <source>
        <dbReference type="EMBL" id="RVW59064.1"/>
    </source>
</evidence>
<dbReference type="AlphaFoldDB" id="A0A438FGE4"/>
<accession>A0A438FGE4</accession>
<evidence type="ECO:0000256" key="1">
    <source>
        <dbReference type="SAM" id="MobiDB-lite"/>
    </source>
</evidence>